<sequence>MANPSIFNNMNWFDDIFDIINIDDDNDDDKQEVERMILEDYYEDFDDHTNDKDDDGEDDEEEPIILHEKNDTKNENVQEEVLSQKIIELSTGGQKRPVTTPTS</sequence>
<proteinExistence type="predicted"/>
<protein>
    <submittedName>
        <fullName evidence="2">Uncharacterized protein</fullName>
    </submittedName>
</protein>
<feature type="compositionally biased region" description="Basic and acidic residues" evidence="1">
    <location>
        <begin position="64"/>
        <end position="75"/>
    </location>
</feature>
<comment type="caution">
    <text evidence="2">The sequence shown here is derived from an EMBL/GenBank/DDBJ whole genome shotgun (WGS) entry which is preliminary data.</text>
</comment>
<feature type="compositionally biased region" description="Acidic residues" evidence="1">
    <location>
        <begin position="40"/>
        <end position="63"/>
    </location>
</feature>
<dbReference type="EMBL" id="CAJOBR010036080">
    <property type="protein sequence ID" value="CAF5012742.1"/>
    <property type="molecule type" value="Genomic_DNA"/>
</dbReference>
<dbReference type="Proteomes" id="UP000663848">
    <property type="component" value="Unassembled WGS sequence"/>
</dbReference>
<dbReference type="AlphaFoldDB" id="A0A822BF71"/>
<evidence type="ECO:0000313" key="3">
    <source>
        <dbReference type="Proteomes" id="UP000663848"/>
    </source>
</evidence>
<feature type="region of interest" description="Disordered" evidence="1">
    <location>
        <begin position="40"/>
        <end position="75"/>
    </location>
</feature>
<gene>
    <name evidence="2" type="ORF">QYT958_LOCUS39218</name>
</gene>
<accession>A0A822BF71</accession>
<evidence type="ECO:0000256" key="1">
    <source>
        <dbReference type="SAM" id="MobiDB-lite"/>
    </source>
</evidence>
<reference evidence="2" key="1">
    <citation type="submission" date="2021-02" db="EMBL/GenBank/DDBJ databases">
        <authorList>
            <person name="Nowell W R."/>
        </authorList>
    </citation>
    <scope>NUCLEOTIDE SEQUENCE</scope>
</reference>
<feature type="non-terminal residue" evidence="2">
    <location>
        <position position="103"/>
    </location>
</feature>
<organism evidence="2 3">
    <name type="scientific">Rotaria socialis</name>
    <dbReference type="NCBI Taxonomy" id="392032"/>
    <lineage>
        <taxon>Eukaryota</taxon>
        <taxon>Metazoa</taxon>
        <taxon>Spiralia</taxon>
        <taxon>Gnathifera</taxon>
        <taxon>Rotifera</taxon>
        <taxon>Eurotatoria</taxon>
        <taxon>Bdelloidea</taxon>
        <taxon>Philodinida</taxon>
        <taxon>Philodinidae</taxon>
        <taxon>Rotaria</taxon>
    </lineage>
</organism>
<evidence type="ECO:0000313" key="2">
    <source>
        <dbReference type="EMBL" id="CAF5012742.1"/>
    </source>
</evidence>
<name>A0A822BF71_9BILA</name>